<dbReference type="Proteomes" id="UP001596957">
    <property type="component" value="Unassembled WGS sequence"/>
</dbReference>
<proteinExistence type="predicted"/>
<protein>
    <submittedName>
        <fullName evidence="1">DUF6188 family protein</fullName>
    </submittedName>
</protein>
<keyword evidence="2" id="KW-1185">Reference proteome</keyword>
<accession>A0ABW2VCS3</accession>
<comment type="caution">
    <text evidence="1">The sequence shown here is derived from an EMBL/GenBank/DDBJ whole genome shotgun (WGS) entry which is preliminary data.</text>
</comment>
<dbReference type="Pfam" id="PF19686">
    <property type="entry name" value="DUF6188"/>
    <property type="match status" value="1"/>
</dbReference>
<gene>
    <name evidence="1" type="ORF">ACFQZP_08960</name>
</gene>
<dbReference type="EMBL" id="JBHTEC010000001">
    <property type="protein sequence ID" value="MFD0281807.1"/>
    <property type="molecule type" value="Genomic_DNA"/>
</dbReference>
<reference evidence="2" key="1">
    <citation type="journal article" date="2019" name="Int. J. Syst. Evol. Microbiol.">
        <title>The Global Catalogue of Microorganisms (GCM) 10K type strain sequencing project: providing services to taxonomists for standard genome sequencing and annotation.</title>
        <authorList>
            <consortium name="The Broad Institute Genomics Platform"/>
            <consortium name="The Broad Institute Genome Sequencing Center for Infectious Disease"/>
            <person name="Wu L."/>
            <person name="Ma J."/>
        </authorList>
    </citation>
    <scope>NUCLEOTIDE SEQUENCE [LARGE SCALE GENOMIC DNA]</scope>
    <source>
        <strain evidence="2">CGMCC 4.7198</strain>
    </source>
</reference>
<name>A0ABW2VCS3_9ACTN</name>
<dbReference type="RefSeq" id="WP_381258396.1">
    <property type="nucleotide sequence ID" value="NZ_JBHTBI010000024.1"/>
</dbReference>
<organism evidence="1 2">
    <name type="scientific">Streptomyces lutosisoli</name>
    <dbReference type="NCBI Taxonomy" id="2665721"/>
    <lineage>
        <taxon>Bacteria</taxon>
        <taxon>Bacillati</taxon>
        <taxon>Actinomycetota</taxon>
        <taxon>Actinomycetes</taxon>
        <taxon>Kitasatosporales</taxon>
        <taxon>Streptomycetaceae</taxon>
        <taxon>Streptomyces</taxon>
    </lineage>
</organism>
<sequence length="131" mass="13710">MIEELEDRWTLGLRGTQVLTVAQESHPSACIVTLAGGVDLTVNGSVHLTRGPVAAPGAAPIQQLNELVGTTVLSAVAFKSGVLRIVFSAGQHMNIRGDKPEVTVRIRKSGEFDYSYKGGVGAMKVVGPSAP</sequence>
<evidence type="ECO:0000313" key="2">
    <source>
        <dbReference type="Proteomes" id="UP001596957"/>
    </source>
</evidence>
<evidence type="ECO:0000313" key="1">
    <source>
        <dbReference type="EMBL" id="MFD0281807.1"/>
    </source>
</evidence>
<dbReference type="InterPro" id="IPR046179">
    <property type="entry name" value="DUF6188"/>
</dbReference>